<protein>
    <recommendedName>
        <fullName evidence="3">EF-hand domain-containing protein</fullName>
    </recommendedName>
</protein>
<evidence type="ECO:0008006" key="3">
    <source>
        <dbReference type="Google" id="ProtNLM"/>
    </source>
</evidence>
<organism evidence="1 2">
    <name type="scientific">Aphanomyces astaci</name>
    <name type="common">Crayfish plague agent</name>
    <dbReference type="NCBI Taxonomy" id="112090"/>
    <lineage>
        <taxon>Eukaryota</taxon>
        <taxon>Sar</taxon>
        <taxon>Stramenopiles</taxon>
        <taxon>Oomycota</taxon>
        <taxon>Saprolegniomycetes</taxon>
        <taxon>Saprolegniales</taxon>
        <taxon>Verrucalvaceae</taxon>
        <taxon>Aphanomyces</taxon>
    </lineage>
</organism>
<proteinExistence type="predicted"/>
<evidence type="ECO:0000313" key="2">
    <source>
        <dbReference type="Proteomes" id="UP000286510"/>
    </source>
</evidence>
<evidence type="ECO:0000313" key="1">
    <source>
        <dbReference type="EMBL" id="RHZ27673.1"/>
    </source>
</evidence>
<dbReference type="Proteomes" id="UP000286510">
    <property type="component" value="Unassembled WGS sequence"/>
</dbReference>
<reference evidence="1 2" key="1">
    <citation type="submission" date="2018-08" db="EMBL/GenBank/DDBJ databases">
        <title>Aphanomyces genome sequencing and annotation.</title>
        <authorList>
            <person name="Minardi D."/>
            <person name="Oidtmann B."/>
            <person name="Van Der Giezen M."/>
            <person name="Studholme D.J."/>
        </authorList>
    </citation>
    <scope>NUCLEOTIDE SEQUENCE [LARGE SCALE GENOMIC DNA]</scope>
    <source>
        <strain evidence="1 2">FDL457</strain>
    </source>
</reference>
<dbReference type="AlphaFoldDB" id="A0A3R7BYU8"/>
<accession>A0A3R7BYU8</accession>
<dbReference type="VEuPathDB" id="FungiDB:H257_03523"/>
<name>A0A3R7BYU8_APHAT</name>
<dbReference type="EMBL" id="QUTF01011623">
    <property type="protein sequence ID" value="RHZ27673.1"/>
    <property type="molecule type" value="Genomic_DNA"/>
</dbReference>
<gene>
    <name evidence="1" type="ORF">DYB26_005790</name>
</gene>
<sequence length="472" mass="52711">MQVTLAVHGLSFPVACGEGMQSIKWLGLVAAQRYALMLPHGRCRTREDAHSKNGFYLPSEVRNSEGDLLSPWSRIVECVREGETITIVLQHEVPVDDIGVPQLSSWAVSAFSNTTNQRVTDDDNDLIAADEKDDHVATKKGGSVYSNLQGYSSSFHANHVKSGQFISQDELESAFYHDVARLALDEFVKDPKEKVHLIYKIYPSLLSVDIYISFFGQDDVEDVLLKYFDCLVAIFKHYSLGFGEDAYSMSGAEFNHFVHESTLLHHVKDAALLDKLFVRALREPGNMRLSRVEFMQALVLVVVTHNKMYGDDVPFLPALEKALKDSVKPACNRLTSGPFRDTLHSDGLLAMLQEAKPKLCKVYDKYASGKQYVRCYGPILSVSDFRSLVQDSGIFCTGDSDKHEALFGQAIGQCFTGMRDIKDGEKQFVVFAEYVEVLCRLSLAIWDDKDVSAKETIRIGLDAVRALSKPAK</sequence>
<comment type="caution">
    <text evidence="1">The sequence shown here is derived from an EMBL/GenBank/DDBJ whole genome shotgun (WGS) entry which is preliminary data.</text>
</comment>